<feature type="transmembrane region" description="Helical" evidence="1">
    <location>
        <begin position="23"/>
        <end position="45"/>
    </location>
</feature>
<sequence>MSRVSDAVTPDNTPTSNPIMKKALLWSALVAVAIAVIGATVGGLVAGVPGIAGALLGAALALVFMGITAASILLGNRFAQGEQFVGIFFGIVLGGWLLKLVLFIAVVAILRGQEWFDSVVLFICLVAGVLGSLTVDVIVAARSRMPYVSDAKLPTASSE</sequence>
<organism evidence="2 3">
    <name type="scientific">Agromyces atrinae</name>
    <dbReference type="NCBI Taxonomy" id="592376"/>
    <lineage>
        <taxon>Bacteria</taxon>
        <taxon>Bacillati</taxon>
        <taxon>Actinomycetota</taxon>
        <taxon>Actinomycetes</taxon>
        <taxon>Micrococcales</taxon>
        <taxon>Microbacteriaceae</taxon>
        <taxon>Agromyces</taxon>
    </lineage>
</organism>
<dbReference type="OrthoDB" id="5117309at2"/>
<feature type="transmembrane region" description="Helical" evidence="1">
    <location>
        <begin position="86"/>
        <end position="109"/>
    </location>
</feature>
<feature type="transmembrane region" description="Helical" evidence="1">
    <location>
        <begin position="115"/>
        <end position="139"/>
    </location>
</feature>
<comment type="caution">
    <text evidence="2">The sequence shown here is derived from an EMBL/GenBank/DDBJ whole genome shotgun (WGS) entry which is preliminary data.</text>
</comment>
<protein>
    <submittedName>
        <fullName evidence="2">Uncharacterized protein</fullName>
    </submittedName>
</protein>
<accession>A0A4Q2M328</accession>
<keyword evidence="1" id="KW-1133">Transmembrane helix</keyword>
<dbReference type="EMBL" id="SDPM01000009">
    <property type="protein sequence ID" value="RXZ85577.1"/>
    <property type="molecule type" value="Genomic_DNA"/>
</dbReference>
<reference evidence="2 3" key="1">
    <citation type="submission" date="2019-01" db="EMBL/GenBank/DDBJ databases">
        <title>Agromyces.</title>
        <authorList>
            <person name="Li J."/>
        </authorList>
    </citation>
    <scope>NUCLEOTIDE SEQUENCE [LARGE SCALE GENOMIC DNA]</scope>
    <source>
        <strain evidence="2 3">DSM 23870</strain>
    </source>
</reference>
<evidence type="ECO:0000313" key="2">
    <source>
        <dbReference type="EMBL" id="RXZ85577.1"/>
    </source>
</evidence>
<keyword evidence="1" id="KW-0812">Transmembrane</keyword>
<evidence type="ECO:0000313" key="3">
    <source>
        <dbReference type="Proteomes" id="UP000292686"/>
    </source>
</evidence>
<feature type="transmembrane region" description="Helical" evidence="1">
    <location>
        <begin position="51"/>
        <end position="74"/>
    </location>
</feature>
<proteinExistence type="predicted"/>
<keyword evidence="1" id="KW-0472">Membrane</keyword>
<dbReference type="Proteomes" id="UP000292686">
    <property type="component" value="Unassembled WGS sequence"/>
</dbReference>
<keyword evidence="3" id="KW-1185">Reference proteome</keyword>
<evidence type="ECO:0000256" key="1">
    <source>
        <dbReference type="SAM" id="Phobius"/>
    </source>
</evidence>
<name>A0A4Q2M328_9MICO</name>
<gene>
    <name evidence="2" type="ORF">ESP50_15150</name>
</gene>
<dbReference type="AlphaFoldDB" id="A0A4Q2M328"/>